<dbReference type="PANTHER" id="PTHR43041">
    <property type="entry name" value="HYDROLASE, METALLO-BETA-LACTAMASE SUPERFAMILY"/>
    <property type="match status" value="1"/>
</dbReference>
<evidence type="ECO:0000259" key="1">
    <source>
        <dbReference type="SMART" id="SM00849"/>
    </source>
</evidence>
<name>A0ABV1M4F0_9NEIS</name>
<proteinExistence type="predicted"/>
<dbReference type="Proteomes" id="UP001433638">
    <property type="component" value="Unassembled WGS sequence"/>
</dbReference>
<accession>A0ABV1M4F0</accession>
<dbReference type="InterPro" id="IPR001279">
    <property type="entry name" value="Metallo-B-lactamas"/>
</dbReference>
<dbReference type="SUPFAM" id="SSF56281">
    <property type="entry name" value="Metallo-hydrolase/oxidoreductase"/>
    <property type="match status" value="1"/>
</dbReference>
<feature type="domain" description="Metallo-beta-lactamase" evidence="1">
    <location>
        <begin position="30"/>
        <end position="220"/>
    </location>
</feature>
<dbReference type="RefSeq" id="WP_349587451.1">
    <property type="nucleotide sequence ID" value="NZ_JBEFLD010000005.1"/>
</dbReference>
<dbReference type="CDD" id="cd07709">
    <property type="entry name" value="flavodiiron_proteins_MBL-fold"/>
    <property type="match status" value="1"/>
</dbReference>
<dbReference type="Gene3D" id="3.60.15.10">
    <property type="entry name" value="Ribonuclease Z/Hydroxyacylglutathione hydrolase-like"/>
    <property type="match status" value="1"/>
</dbReference>
<comment type="caution">
    <text evidence="2">The sequence shown here is derived from an EMBL/GenBank/DDBJ whole genome shotgun (WGS) entry which is preliminary data.</text>
</comment>
<reference evidence="2" key="1">
    <citation type="submission" date="2024-06" db="EMBL/GenBank/DDBJ databases">
        <title>Genome sequence of Vogesella sp. MAHUQ-64.</title>
        <authorList>
            <person name="Huq M.A."/>
        </authorList>
    </citation>
    <scope>NUCLEOTIDE SEQUENCE</scope>
    <source>
        <strain evidence="2">MAHUQ-64</strain>
    </source>
</reference>
<organism evidence="2 3">
    <name type="scientific">Vogesella oryzagri</name>
    <dbReference type="NCBI Taxonomy" id="3160864"/>
    <lineage>
        <taxon>Bacteria</taxon>
        <taxon>Pseudomonadati</taxon>
        <taxon>Pseudomonadota</taxon>
        <taxon>Betaproteobacteria</taxon>
        <taxon>Neisseriales</taxon>
        <taxon>Chromobacteriaceae</taxon>
        <taxon>Vogesella</taxon>
    </lineage>
</organism>
<dbReference type="PANTHER" id="PTHR43041:SF1">
    <property type="entry name" value="METALLO-BETA-LACTAMASE DOMAIN-CONTAINING PROTEIN"/>
    <property type="match status" value="1"/>
</dbReference>
<keyword evidence="3" id="KW-1185">Reference proteome</keyword>
<evidence type="ECO:0000313" key="3">
    <source>
        <dbReference type="Proteomes" id="UP001433638"/>
    </source>
</evidence>
<sequence length="252" mass="28391">MKSATTIYQEGNHRWVVIARDAAKPGYVIDTNEYLISRDGDNLLTDPGGSEIFPAVFAALSTVVDPMSINRLFASHQDPDIISSLGLWLDCNPKIRCHVSRLWDSFIPHFGGDDQSLQSIPDEGQHIPLGQGQLEAVPAHYLHSSGNFHLYDPDARILFSGDVGAALLPPDEGELFVRDFDQHIRHAEGFHRRWMGSTEAKLDWCERASRLKIDMMCPQHGAIFQGEDVMRFINWFAELPVGLSTFRHRRLA</sequence>
<dbReference type="EMBL" id="JBEFLD010000005">
    <property type="protein sequence ID" value="MEQ6291099.1"/>
    <property type="molecule type" value="Genomic_DNA"/>
</dbReference>
<gene>
    <name evidence="2" type="ORF">ABNW52_10810</name>
</gene>
<dbReference type="SMART" id="SM00849">
    <property type="entry name" value="Lactamase_B"/>
    <property type="match status" value="1"/>
</dbReference>
<protein>
    <submittedName>
        <fullName evidence="2">MBL fold metallo-hydrolase</fullName>
    </submittedName>
</protein>
<dbReference type="InterPro" id="IPR045761">
    <property type="entry name" value="ODP_dom"/>
</dbReference>
<evidence type="ECO:0000313" key="2">
    <source>
        <dbReference type="EMBL" id="MEQ6291099.1"/>
    </source>
</evidence>
<dbReference type="Pfam" id="PF19583">
    <property type="entry name" value="ODP"/>
    <property type="match status" value="1"/>
</dbReference>
<dbReference type="InterPro" id="IPR036866">
    <property type="entry name" value="RibonucZ/Hydroxyglut_hydro"/>
</dbReference>